<evidence type="ECO:0000313" key="2">
    <source>
        <dbReference type="EMBL" id="CAF4007026.1"/>
    </source>
</evidence>
<dbReference type="Proteomes" id="UP000682733">
    <property type="component" value="Unassembled WGS sequence"/>
</dbReference>
<name>A0A8S2EG57_9BILA</name>
<comment type="caution">
    <text evidence="1">The sequence shown here is derived from an EMBL/GenBank/DDBJ whole genome shotgun (WGS) entry which is preliminary data.</text>
</comment>
<dbReference type="EMBL" id="CAJOBA010035585">
    <property type="protein sequence ID" value="CAF4007026.1"/>
    <property type="molecule type" value="Genomic_DNA"/>
</dbReference>
<sequence length="139" mass="15966">MKILCSKACVGKHTVQTNYGKNWQKAEKCWMYNSPHHVYSILQIKQYYRMRNVGFHYEQILKLKTLIILNNKSISSNTKEMNSPPYASWAQWSTGPNHYRPRTKIPAAPFLVKRPTPPGTPSSVKLNLDTLEEIGTSAK</sequence>
<dbReference type="Proteomes" id="UP000677228">
    <property type="component" value="Unassembled WGS sequence"/>
</dbReference>
<evidence type="ECO:0000313" key="3">
    <source>
        <dbReference type="Proteomes" id="UP000677228"/>
    </source>
</evidence>
<reference evidence="1" key="1">
    <citation type="submission" date="2021-02" db="EMBL/GenBank/DDBJ databases">
        <authorList>
            <person name="Nowell W R."/>
        </authorList>
    </citation>
    <scope>NUCLEOTIDE SEQUENCE</scope>
</reference>
<accession>A0A8S2EG57</accession>
<dbReference type="EMBL" id="CAJNOK010014055">
    <property type="protein sequence ID" value="CAF1196773.1"/>
    <property type="molecule type" value="Genomic_DNA"/>
</dbReference>
<gene>
    <name evidence="1" type="ORF">OVA965_LOCUS23786</name>
    <name evidence="2" type="ORF">TMI583_LOCUS24506</name>
</gene>
<protein>
    <submittedName>
        <fullName evidence="1">Uncharacterized protein</fullName>
    </submittedName>
</protein>
<proteinExistence type="predicted"/>
<organism evidence="1 3">
    <name type="scientific">Didymodactylos carnosus</name>
    <dbReference type="NCBI Taxonomy" id="1234261"/>
    <lineage>
        <taxon>Eukaryota</taxon>
        <taxon>Metazoa</taxon>
        <taxon>Spiralia</taxon>
        <taxon>Gnathifera</taxon>
        <taxon>Rotifera</taxon>
        <taxon>Eurotatoria</taxon>
        <taxon>Bdelloidea</taxon>
        <taxon>Philodinida</taxon>
        <taxon>Philodinidae</taxon>
        <taxon>Didymodactylos</taxon>
    </lineage>
</organism>
<evidence type="ECO:0000313" key="1">
    <source>
        <dbReference type="EMBL" id="CAF1196773.1"/>
    </source>
</evidence>
<dbReference type="AlphaFoldDB" id="A0A8S2EG57"/>